<protein>
    <submittedName>
        <fullName evidence="2">Uncharacterized protein</fullName>
    </submittedName>
</protein>
<organism evidence="2 3">
    <name type="scientific">Scophthalmus maximus</name>
    <name type="common">Turbot</name>
    <name type="synonym">Psetta maxima</name>
    <dbReference type="NCBI Taxonomy" id="52904"/>
    <lineage>
        <taxon>Eukaryota</taxon>
        <taxon>Metazoa</taxon>
        <taxon>Chordata</taxon>
        <taxon>Craniata</taxon>
        <taxon>Vertebrata</taxon>
        <taxon>Euteleostomi</taxon>
        <taxon>Actinopterygii</taxon>
        <taxon>Neopterygii</taxon>
        <taxon>Teleostei</taxon>
        <taxon>Neoteleostei</taxon>
        <taxon>Acanthomorphata</taxon>
        <taxon>Carangaria</taxon>
        <taxon>Pleuronectiformes</taxon>
        <taxon>Pleuronectoidei</taxon>
        <taxon>Scophthalmidae</taxon>
        <taxon>Scophthalmus</taxon>
    </lineage>
</organism>
<evidence type="ECO:0000256" key="1">
    <source>
        <dbReference type="SAM" id="Phobius"/>
    </source>
</evidence>
<evidence type="ECO:0000313" key="3">
    <source>
        <dbReference type="Proteomes" id="UP000246464"/>
    </source>
</evidence>
<keyword evidence="3" id="KW-1185">Reference proteome</keyword>
<keyword evidence="1" id="KW-1133">Transmembrane helix</keyword>
<sequence length="70" mass="7582">MRSGLLAVPAAPVIFHGTLLPDERSRWGCLLDWTCIKRKGEKKGDMALFALQPLLHTALFAVIVCGAACC</sequence>
<gene>
    <name evidence="2" type="ORF">SMAX5B_000750</name>
</gene>
<reference evidence="2 3" key="1">
    <citation type="submission" date="2017-12" db="EMBL/GenBank/DDBJ databases">
        <title>Integrating genomic resources of turbot (Scophthalmus maximus) in depth evaluation of genetic and physical mapping variation across individuals.</title>
        <authorList>
            <person name="Martinez P."/>
        </authorList>
    </citation>
    <scope>NUCLEOTIDE SEQUENCE [LARGE SCALE GENOMIC DNA]</scope>
</reference>
<dbReference type="Proteomes" id="UP000246464">
    <property type="component" value="Chromosome 3"/>
</dbReference>
<evidence type="ECO:0000313" key="2">
    <source>
        <dbReference type="EMBL" id="AWO99269.1"/>
    </source>
</evidence>
<feature type="transmembrane region" description="Helical" evidence="1">
    <location>
        <begin position="46"/>
        <end position="64"/>
    </location>
</feature>
<dbReference type="EMBL" id="CP026245">
    <property type="protein sequence ID" value="AWO99269.1"/>
    <property type="molecule type" value="Genomic_DNA"/>
</dbReference>
<dbReference type="AlphaFoldDB" id="A0A2U9B5P8"/>
<keyword evidence="1" id="KW-0812">Transmembrane</keyword>
<proteinExistence type="predicted"/>
<name>A0A2U9B5P8_SCOMX</name>
<accession>A0A2U9B5P8</accession>
<keyword evidence="1" id="KW-0472">Membrane</keyword>